<dbReference type="Proteomes" id="UP001189429">
    <property type="component" value="Unassembled WGS sequence"/>
</dbReference>
<feature type="non-terminal residue" evidence="3">
    <location>
        <position position="1"/>
    </location>
</feature>
<keyword evidence="4" id="KW-1185">Reference proteome</keyword>
<name>A0ABN9XH36_9DINO</name>
<feature type="region of interest" description="Disordered" evidence="2">
    <location>
        <begin position="801"/>
        <end position="855"/>
    </location>
</feature>
<feature type="compositionally biased region" description="Basic and acidic residues" evidence="2">
    <location>
        <begin position="823"/>
        <end position="837"/>
    </location>
</feature>
<feature type="compositionally biased region" description="Polar residues" evidence="2">
    <location>
        <begin position="801"/>
        <end position="816"/>
    </location>
</feature>
<evidence type="ECO:0008006" key="5">
    <source>
        <dbReference type="Google" id="ProtNLM"/>
    </source>
</evidence>
<comment type="caution">
    <text evidence="3">The sequence shown here is derived from an EMBL/GenBank/DDBJ whole genome shotgun (WGS) entry which is preliminary data.</text>
</comment>
<evidence type="ECO:0000313" key="3">
    <source>
        <dbReference type="EMBL" id="CAK0897484.1"/>
    </source>
</evidence>
<evidence type="ECO:0000256" key="2">
    <source>
        <dbReference type="SAM" id="MobiDB-lite"/>
    </source>
</evidence>
<protein>
    <recommendedName>
        <fullName evidence="5">RNA helicase</fullName>
    </recommendedName>
</protein>
<dbReference type="EMBL" id="CAUYUJ010020337">
    <property type="protein sequence ID" value="CAK0897484.1"/>
    <property type="molecule type" value="Genomic_DNA"/>
</dbReference>
<feature type="region of interest" description="Disordered" evidence="2">
    <location>
        <begin position="242"/>
        <end position="290"/>
    </location>
</feature>
<accession>A0ABN9XH36</accession>
<feature type="compositionally biased region" description="Basic and acidic residues" evidence="2">
    <location>
        <begin position="253"/>
        <end position="273"/>
    </location>
</feature>
<proteinExistence type="predicted"/>
<evidence type="ECO:0000256" key="1">
    <source>
        <dbReference type="SAM" id="Coils"/>
    </source>
</evidence>
<gene>
    <name evidence="3" type="ORF">PCOR1329_LOCUS75644</name>
</gene>
<evidence type="ECO:0000313" key="4">
    <source>
        <dbReference type="Proteomes" id="UP001189429"/>
    </source>
</evidence>
<reference evidence="3" key="1">
    <citation type="submission" date="2023-10" db="EMBL/GenBank/DDBJ databases">
        <authorList>
            <person name="Chen Y."/>
            <person name="Shah S."/>
            <person name="Dougan E. K."/>
            <person name="Thang M."/>
            <person name="Chan C."/>
        </authorList>
    </citation>
    <scope>NUCLEOTIDE SEQUENCE [LARGE SCALE GENOMIC DNA]</scope>
</reference>
<keyword evidence="1" id="KW-0175">Coiled coil</keyword>
<sequence>GKAEGACEDLYLESIKGDDSVDVFLEYLGERFPKIEVWELPTLLETLAKPACIRRKFEEIRDFSNRFNSIVTKLRAKDIQVPDEVLADRCINGARLPPERAASVLNGVGNEFNPTKIQEQLMINLPKVPVVDGNAEHRRDKGGYGGHKKDRKKVYAAEAYVEAENDGASTDSSEGYDDDLPDELQDVIDEAEEQVAFFTKKMARAKDELDEAKQARGYFDMRDGGHLPKKDDAKIAKMKARTHRGACGQKGHWRGDPQCSKKYDPNARADIPRKGSHKTNLTTNDGTGDPQDPHVAEMTVAAAHHQAQPRAARHRRKVAFGNAPRGVPEEVAAASFYINKGNQCHMAATGSALIYIRVEDLRKEAGGKLTFDTACSRCVGGLDWYNDIKKKMAAFDIQPIECPEKEPFRFGASRVVYSLKAALIPCSVNGKAFAVRMSVVRSAVPGLFSRQTQSELDVVYHAGGNNLDIKSVNEHGAQMGLSRAERPTLEITGFAPNYKPVSDVSDTKTEIPLHPFSTYHAETAVASAAKPAAPERCDQGVASEADESHSEIDCDELDGAELFEQQVRQDAELNQTATLSHNVSDFSSKQAVVGYETSHQHGVSCSSTPTPSASRMPAISSMRMGDLQAEVASYALDARDATCDQLRVILRALRAKVQDKMRFGKMRKHELQELRRMKGIGVDQHATAPELRQRLKGWKVENAVSGASSNVAHPRPQITGNDRVRFGKYPTANYRRVLKNDLGYARWAVLELENGRASPLLARFGRWVKARGVRPLEPEKLKTTIDAVMAEEVVLDDESATLTATTQRASASQGSWTGHRRPRPVEEHEMDTGDHGFQKAGETDQETDAASPREKAKGKRVGLLYQVTGLLSAFEFQAVLAGVADHARNAKEIYTVRSHDVDAMQVFEGEGGIAEAAVRRNATATEVIDRMHGWGLRKQKDLEMTCERCYASRPKFASIELPCTYYANTTHLTLRTPQGK</sequence>
<organism evidence="3 4">
    <name type="scientific">Prorocentrum cordatum</name>
    <dbReference type="NCBI Taxonomy" id="2364126"/>
    <lineage>
        <taxon>Eukaryota</taxon>
        <taxon>Sar</taxon>
        <taxon>Alveolata</taxon>
        <taxon>Dinophyceae</taxon>
        <taxon>Prorocentrales</taxon>
        <taxon>Prorocentraceae</taxon>
        <taxon>Prorocentrum</taxon>
    </lineage>
</organism>
<feature type="coiled-coil region" evidence="1">
    <location>
        <begin position="188"/>
        <end position="215"/>
    </location>
</feature>